<sequence>MRDSVLILHGYHRAVFLAPPVFPDFLWRGGDFYRHDSSSLPLSWSNLTSLILMPRDPPDCQIILDILARCSRLQTCKVEVAEHEDEHLQDSIVECLSLHSLQLWCYSSPLNNSGRLLSCLSVSNLQDFRLGGAEEPSNSASLLSSLATCTHLQSISITSSMFRSHELVDFLRGLPPTLQRLRITDTSRSSSPLNNDFFITLEMLAVLPALEELVMVNNRKLSDEALLRFIISRMPILQRVDIAFDRVMQVDILPSLESFMESGAQVSLAYTTDVSFDVSPYLGLPDGPRPSTW</sequence>
<evidence type="ECO:0000313" key="2">
    <source>
        <dbReference type="Proteomes" id="UP000623467"/>
    </source>
</evidence>
<dbReference type="InterPro" id="IPR032675">
    <property type="entry name" value="LRR_dom_sf"/>
</dbReference>
<dbReference type="AlphaFoldDB" id="A0A8H7DCB9"/>
<accession>A0A8H7DCB9</accession>
<gene>
    <name evidence="1" type="ORF">MSAN_00656500</name>
</gene>
<keyword evidence="2" id="KW-1185">Reference proteome</keyword>
<reference evidence="1" key="1">
    <citation type="submission" date="2020-05" db="EMBL/GenBank/DDBJ databases">
        <title>Mycena genomes resolve the evolution of fungal bioluminescence.</title>
        <authorList>
            <person name="Tsai I.J."/>
        </authorList>
    </citation>
    <scope>NUCLEOTIDE SEQUENCE</scope>
    <source>
        <strain evidence="1">160909Yilan</strain>
    </source>
</reference>
<dbReference type="Proteomes" id="UP000623467">
    <property type="component" value="Unassembled WGS sequence"/>
</dbReference>
<organism evidence="1 2">
    <name type="scientific">Mycena sanguinolenta</name>
    <dbReference type="NCBI Taxonomy" id="230812"/>
    <lineage>
        <taxon>Eukaryota</taxon>
        <taxon>Fungi</taxon>
        <taxon>Dikarya</taxon>
        <taxon>Basidiomycota</taxon>
        <taxon>Agaricomycotina</taxon>
        <taxon>Agaricomycetes</taxon>
        <taxon>Agaricomycetidae</taxon>
        <taxon>Agaricales</taxon>
        <taxon>Marasmiineae</taxon>
        <taxon>Mycenaceae</taxon>
        <taxon>Mycena</taxon>
    </lineage>
</organism>
<protein>
    <submittedName>
        <fullName evidence="1">Uncharacterized protein</fullName>
    </submittedName>
</protein>
<comment type="caution">
    <text evidence="1">The sequence shown here is derived from an EMBL/GenBank/DDBJ whole genome shotgun (WGS) entry which is preliminary data.</text>
</comment>
<proteinExistence type="predicted"/>
<dbReference type="EMBL" id="JACAZH010000004">
    <property type="protein sequence ID" value="KAF7370254.1"/>
    <property type="molecule type" value="Genomic_DNA"/>
</dbReference>
<evidence type="ECO:0000313" key="1">
    <source>
        <dbReference type="EMBL" id="KAF7370254.1"/>
    </source>
</evidence>
<dbReference type="SUPFAM" id="SSF52047">
    <property type="entry name" value="RNI-like"/>
    <property type="match status" value="1"/>
</dbReference>
<dbReference type="OrthoDB" id="3365698at2759"/>
<dbReference type="Gene3D" id="3.80.10.10">
    <property type="entry name" value="Ribonuclease Inhibitor"/>
    <property type="match status" value="1"/>
</dbReference>
<name>A0A8H7DCB9_9AGAR</name>